<name>A0ABU4REM2_9FLAO</name>
<accession>A0ABU4REM2</accession>
<sequence length="341" mass="40029">MKEVLLRNLLKHKFTREFLDSFIKIKNHDKNNFLLQESIRRSAISVFEFDKLALNIPPAYFHANGDIQLYGFYHGLLKYINGKNIGYHVANEHGFIFSSFVHKHFLYQDTIITFSDYREKHISKEYPTKKIIKIGPYIHYVDSLLNNDDFKELKIRLGKTLLVFPFHSIDGVISEFDNEELLSVIEERRKDFDTILVCLYFKDIQIGRAKDYIDKGYKVVTAGHSNDAFFLNRLKSIMELSDSIISNEVGSYIAYAVYLKKTIELIRQKTVLSYEKSNENNANAIALIDIRKHWDEYNLMQDKLFKIFDGHILNNSDYEYVTTLFGLNHIKTASELYELLE</sequence>
<protein>
    <submittedName>
        <fullName evidence="1">Uncharacterized protein</fullName>
    </submittedName>
</protein>
<comment type="caution">
    <text evidence="1">The sequence shown here is derived from an EMBL/GenBank/DDBJ whole genome shotgun (WGS) entry which is preliminary data.</text>
</comment>
<evidence type="ECO:0000313" key="1">
    <source>
        <dbReference type="EMBL" id="MDX6190119.1"/>
    </source>
</evidence>
<evidence type="ECO:0000313" key="2">
    <source>
        <dbReference type="Proteomes" id="UP001273350"/>
    </source>
</evidence>
<reference evidence="1 2" key="1">
    <citation type="submission" date="2023-11" db="EMBL/GenBank/DDBJ databases">
        <title>Unpublished Manusciprt.</title>
        <authorList>
            <person name="Saticioglu I.B."/>
            <person name="Ay H."/>
            <person name="Ajmi N."/>
            <person name="Altun S."/>
            <person name="Duman M."/>
        </authorList>
    </citation>
    <scope>NUCLEOTIDE SEQUENCE [LARGE SCALE GENOMIC DNA]</scope>
    <source>
        <strain evidence="1 2">Fl-318</strain>
    </source>
</reference>
<organism evidence="1 2">
    <name type="scientific">Flavobacterium cupriresistens</name>
    <dbReference type="NCBI Taxonomy" id="2893885"/>
    <lineage>
        <taxon>Bacteria</taxon>
        <taxon>Pseudomonadati</taxon>
        <taxon>Bacteroidota</taxon>
        <taxon>Flavobacteriia</taxon>
        <taxon>Flavobacteriales</taxon>
        <taxon>Flavobacteriaceae</taxon>
        <taxon>Flavobacterium</taxon>
    </lineage>
</organism>
<gene>
    <name evidence="1" type="ORF">SGQ83_12230</name>
</gene>
<proteinExistence type="predicted"/>
<keyword evidence="2" id="KW-1185">Reference proteome</keyword>
<dbReference type="EMBL" id="JAWXVI010000006">
    <property type="protein sequence ID" value="MDX6190119.1"/>
    <property type="molecule type" value="Genomic_DNA"/>
</dbReference>
<dbReference type="RefSeq" id="WP_230003338.1">
    <property type="nucleotide sequence ID" value="NZ_CP087134.1"/>
</dbReference>
<dbReference type="Proteomes" id="UP001273350">
    <property type="component" value="Unassembled WGS sequence"/>
</dbReference>